<gene>
    <name evidence="1" type="ORF">H6A60_05635</name>
</gene>
<comment type="caution">
    <text evidence="1">The sequence shown here is derived from an EMBL/GenBank/DDBJ whole genome shotgun (WGS) entry which is preliminary data.</text>
</comment>
<sequence length="443" mass="47880">MIETGAIHVCVGMKPTGRLTLSLTNTRTAAPARLLCAPENRGKARRLVTLLFGLCPIAQLVAFDEARAAALGVPGPVVRTGRLAELGVVLEAIVETIRVLVADAARMAGLQHAPEAGRAIGRMRVELGRIVEVLLSADPSGDAALFTSPAHQRRVDAGFRSAETLLEEALAVARSAVYGEAPERFDLERKTCASLEAWARSHAAGEKPLAAAALFSQMLEKGKGACEIEIPFLPVRTEKTTNAFAEELLNRMLVETDFELSPFWQGTPRLTGTLSRMRSAHPAVETLLAENGISPVSLLGSRLLELAIALRHAKRLLATRGEAPSRAYADSIVWHFAEEESGAKRREAISLVETARGLLAHAVRLDESGEVATLRITSPTEWQFAPYGAGQRILLALVKRCYNDAPPASRCRLEAQVRRVLFGLDPCVPIEFAYTGRAQQIPV</sequence>
<proteinExistence type="predicted"/>
<organism evidence="1 2">
    <name type="scientific">Sutterella massiliensis</name>
    <dbReference type="NCBI Taxonomy" id="1816689"/>
    <lineage>
        <taxon>Bacteria</taxon>
        <taxon>Pseudomonadati</taxon>
        <taxon>Pseudomonadota</taxon>
        <taxon>Betaproteobacteria</taxon>
        <taxon>Burkholderiales</taxon>
        <taxon>Sutterellaceae</taxon>
        <taxon>Sutterella</taxon>
    </lineage>
</organism>
<dbReference type="RefSeq" id="WP_205102437.1">
    <property type="nucleotide sequence ID" value="NZ_JACJJC010000007.1"/>
</dbReference>
<dbReference type="InterPro" id="IPR029014">
    <property type="entry name" value="NiFe-Hase_large"/>
</dbReference>
<dbReference type="EMBL" id="JACJJC010000007">
    <property type="protein sequence ID" value="MBM6703965.1"/>
    <property type="molecule type" value="Genomic_DNA"/>
</dbReference>
<name>A0ABS2DRL9_9BURK</name>
<accession>A0ABS2DRL9</accession>
<reference evidence="1 2" key="1">
    <citation type="journal article" date="2021" name="Sci. Rep.">
        <title>The distribution of antibiotic resistance genes in chicken gut microbiota commensals.</title>
        <authorList>
            <person name="Juricova H."/>
            <person name="Matiasovicova J."/>
            <person name="Kubasova T."/>
            <person name="Cejkova D."/>
            <person name="Rychlik I."/>
        </authorList>
    </citation>
    <scope>NUCLEOTIDE SEQUENCE [LARGE SCALE GENOMIC DNA]</scope>
    <source>
        <strain evidence="1 2">An829</strain>
    </source>
</reference>
<evidence type="ECO:0000313" key="2">
    <source>
        <dbReference type="Proteomes" id="UP000715095"/>
    </source>
</evidence>
<evidence type="ECO:0000313" key="1">
    <source>
        <dbReference type="EMBL" id="MBM6703965.1"/>
    </source>
</evidence>
<dbReference type="Proteomes" id="UP000715095">
    <property type="component" value="Unassembled WGS sequence"/>
</dbReference>
<keyword evidence="2" id="KW-1185">Reference proteome</keyword>
<dbReference type="SUPFAM" id="SSF56762">
    <property type="entry name" value="HydB/Nqo4-like"/>
    <property type="match status" value="1"/>
</dbReference>
<protein>
    <submittedName>
        <fullName evidence="1">Uncharacterized protein</fullName>
    </submittedName>
</protein>
<dbReference type="Gene3D" id="1.10.645.10">
    <property type="entry name" value="Cytochrome-c3 Hydrogenase, chain B"/>
    <property type="match status" value="1"/>
</dbReference>